<name>A0A9Q1LD31_9SOLA</name>
<dbReference type="InterPro" id="IPR036770">
    <property type="entry name" value="Ankyrin_rpt-contain_sf"/>
</dbReference>
<gene>
    <name evidence="13" type="ORF">K7X08_012546</name>
</gene>
<dbReference type="PANTHER" id="PTHR46475:SF9">
    <property type="entry name" value="REGULATORY PROTEIN NPR3-LIKE ISOFORM X1"/>
    <property type="match status" value="1"/>
</dbReference>
<dbReference type="InterPro" id="IPR057250">
    <property type="entry name" value="Znf_C2HC_NPR-type"/>
</dbReference>
<evidence type="ECO:0000313" key="13">
    <source>
        <dbReference type="EMBL" id="KAJ8532623.1"/>
    </source>
</evidence>
<dbReference type="GO" id="GO:0050832">
    <property type="term" value="P:defense response to fungus"/>
    <property type="evidence" value="ECO:0007669"/>
    <property type="project" value="TreeGrafter"/>
</dbReference>
<accession>A0A9Q1LD31</accession>
<keyword evidence="4" id="KW-0833">Ubl conjugation pathway</keyword>
<dbReference type="InterPro" id="IPR006447">
    <property type="entry name" value="Myb_dom_plants"/>
</dbReference>
<dbReference type="GO" id="GO:0042742">
    <property type="term" value="P:defense response to bacterium"/>
    <property type="evidence" value="ECO:0007669"/>
    <property type="project" value="TreeGrafter"/>
</dbReference>
<feature type="domain" description="C2HC NPR-type" evidence="12">
    <location>
        <begin position="259"/>
        <end position="273"/>
    </location>
</feature>
<keyword evidence="9" id="KW-0862">Zinc</keyword>
<dbReference type="PROSITE" id="PS52046">
    <property type="entry name" value="ZF_C2HC_NPR"/>
    <property type="match status" value="1"/>
</dbReference>
<keyword evidence="5" id="KW-0805">Transcription regulation</keyword>
<dbReference type="Gene3D" id="3.30.710.10">
    <property type="entry name" value="Potassium Channel Kv1.1, Chain A"/>
    <property type="match status" value="1"/>
</dbReference>
<dbReference type="GO" id="GO:2000022">
    <property type="term" value="P:regulation of jasmonic acid mediated signaling pathway"/>
    <property type="evidence" value="ECO:0007669"/>
    <property type="project" value="InterPro"/>
</dbReference>
<dbReference type="GO" id="GO:0009862">
    <property type="term" value="P:systemic acquired resistance, salicylic acid mediated signaling pathway"/>
    <property type="evidence" value="ECO:0007669"/>
    <property type="project" value="InterPro"/>
</dbReference>
<dbReference type="PROSITE" id="PS51294">
    <property type="entry name" value="HTH_MYB"/>
    <property type="match status" value="1"/>
</dbReference>
<reference evidence="14" key="1">
    <citation type="journal article" date="2023" name="Proc. Natl. Acad. Sci. U.S.A.">
        <title>Genomic and structural basis for evolution of tropane alkaloid biosynthesis.</title>
        <authorList>
            <person name="Wanga Y.-J."/>
            <person name="Taina T."/>
            <person name="Yua J.-Y."/>
            <person name="Lia J."/>
            <person name="Xua B."/>
            <person name="Chenc J."/>
            <person name="D'Auriad J.C."/>
            <person name="Huanga J.-P."/>
            <person name="Huanga S.-X."/>
        </authorList>
    </citation>
    <scope>NUCLEOTIDE SEQUENCE [LARGE SCALE GENOMIC DNA]</scope>
    <source>
        <strain evidence="14">cv. KIB-2019</strain>
    </source>
</reference>
<sequence>MEISTMKKRSSQKIGVRQYKKSSVPRLRWTPELHELFIEAVQHLGGQKATPKRIQQMMAVKGLKISHVKSHLQMYRNLKERTSTPNNFHEDRPQISWFSLQHVSETLEHPSKSSKQVEPGSQSPYKARNNEYSDQIGENIYCYDYQESQGSLSSGMTKEEDDGGGQISEIFKLSSTNTNLRDEFFSSPQEPGPSLDHLSNLCGSLGNLLLNPEYDYSDAEIVVEGISIGVNRCILAARIFMVFLNYLYTGKIKQGPPEVSSCVDNACAHDACRPAINYVVELMYVSFTFQIKELIMVVERCLVNFVDEATPEDVIPILLVAFHCKSNQLLEHCVQRVARSDLDNATLEKELPHEVLTDIKARRLKSRQGTEHDSIEVDSLNEKRIRKILKALDSNDIELLKLLLEETKITLNEACALHYAAAYCNSKVVNEVLELGLDADVNLRNSRGYNVLHVAARRKDPSIIMGLLEKGASVLDTTRDGHTALSICRRLTRPKDYNEPTERGKKTNKDRICIDVLEREMIRNPVIGIMSSSSLVLADELLMRLLLFENRVALARMLFPQEAKLAMEIAHADSTSEFTGLSTTNGLCRNLRGVDLNELPSEQVKRLKERLFALQKTVETGRRFFPNCSEVLDKLMEDDTLDSLMLKSDTSEEQRSKKMRYTELKDEVMKAFNKDKAEMGWAGFPTSSSSSSSPKNSASHKIRKK</sequence>
<evidence type="ECO:0000256" key="1">
    <source>
        <dbReference type="ARBA" id="ARBA00004123"/>
    </source>
</evidence>
<evidence type="ECO:0000256" key="10">
    <source>
        <dbReference type="SAM" id="MobiDB-lite"/>
    </source>
</evidence>
<dbReference type="Gene3D" id="1.25.40.20">
    <property type="entry name" value="Ankyrin repeat-containing domain"/>
    <property type="match status" value="1"/>
</dbReference>
<proteinExistence type="predicted"/>
<dbReference type="EMBL" id="JAJAGQ010000020">
    <property type="protein sequence ID" value="KAJ8532623.1"/>
    <property type="molecule type" value="Genomic_DNA"/>
</dbReference>
<dbReference type="InterPro" id="IPR044292">
    <property type="entry name" value="NPR"/>
</dbReference>
<dbReference type="SUPFAM" id="SSF46689">
    <property type="entry name" value="Homeodomain-like"/>
    <property type="match status" value="1"/>
</dbReference>
<dbReference type="PROSITE" id="PS50297">
    <property type="entry name" value="ANK_REP_REGION"/>
    <property type="match status" value="1"/>
</dbReference>
<keyword evidence="6" id="KW-0804">Transcription</keyword>
<evidence type="ECO:0000256" key="4">
    <source>
        <dbReference type="ARBA" id="ARBA00022786"/>
    </source>
</evidence>
<evidence type="ECO:0000256" key="5">
    <source>
        <dbReference type="ARBA" id="ARBA00023015"/>
    </source>
</evidence>
<dbReference type="GO" id="GO:0005634">
    <property type="term" value="C:nucleus"/>
    <property type="evidence" value="ECO:0007669"/>
    <property type="project" value="UniProtKB-SubCell"/>
</dbReference>
<dbReference type="InterPro" id="IPR024228">
    <property type="entry name" value="NPR_central_dom"/>
</dbReference>
<dbReference type="InterPro" id="IPR002110">
    <property type="entry name" value="Ankyrin_rpt"/>
</dbReference>
<evidence type="ECO:0000256" key="9">
    <source>
        <dbReference type="PROSITE-ProRule" id="PRU01391"/>
    </source>
</evidence>
<dbReference type="PROSITE" id="PS50088">
    <property type="entry name" value="ANK_REPEAT"/>
    <property type="match status" value="1"/>
</dbReference>
<dbReference type="Proteomes" id="UP001152561">
    <property type="component" value="Unassembled WGS sequence"/>
</dbReference>
<keyword evidence="9" id="KW-0479">Metal-binding</keyword>
<evidence type="ECO:0000313" key="14">
    <source>
        <dbReference type="Proteomes" id="UP001152561"/>
    </source>
</evidence>
<keyword evidence="14" id="KW-1185">Reference proteome</keyword>
<feature type="region of interest" description="Disordered" evidence="10">
    <location>
        <begin position="682"/>
        <end position="705"/>
    </location>
</feature>
<feature type="region of interest" description="Disordered" evidence="10">
    <location>
        <begin position="108"/>
        <end position="129"/>
    </location>
</feature>
<comment type="pathway">
    <text evidence="2">Protein modification; protein ubiquitination.</text>
</comment>
<dbReference type="InterPro" id="IPR021094">
    <property type="entry name" value="NPR1/NIM1-like_C"/>
</dbReference>
<evidence type="ECO:0000256" key="3">
    <source>
        <dbReference type="ARBA" id="ARBA00022737"/>
    </source>
</evidence>
<evidence type="ECO:0000256" key="8">
    <source>
        <dbReference type="PROSITE-ProRule" id="PRU00023"/>
    </source>
</evidence>
<evidence type="ECO:0000256" key="7">
    <source>
        <dbReference type="ARBA" id="ARBA00023242"/>
    </source>
</evidence>
<dbReference type="GO" id="GO:0000976">
    <property type="term" value="F:transcription cis-regulatory region binding"/>
    <property type="evidence" value="ECO:0007669"/>
    <property type="project" value="UniProtKB-ARBA"/>
</dbReference>
<dbReference type="SUPFAM" id="SSF54695">
    <property type="entry name" value="POZ domain"/>
    <property type="match status" value="1"/>
</dbReference>
<dbReference type="SMART" id="SM00248">
    <property type="entry name" value="ANK"/>
    <property type="match status" value="2"/>
</dbReference>
<dbReference type="OrthoDB" id="71307at2759"/>
<comment type="caution">
    <text evidence="13">The sequence shown here is derived from an EMBL/GenBank/DDBJ whole genome shotgun (WGS) entry which is preliminary data.</text>
</comment>
<dbReference type="SUPFAM" id="SSF48403">
    <property type="entry name" value="Ankyrin repeat"/>
    <property type="match status" value="1"/>
</dbReference>
<dbReference type="PANTHER" id="PTHR46475">
    <property type="entry name" value="REGULATORY PROTEIN NPR3"/>
    <property type="match status" value="1"/>
</dbReference>
<dbReference type="InterPro" id="IPR001005">
    <property type="entry name" value="SANT/Myb"/>
</dbReference>
<dbReference type="AlphaFoldDB" id="A0A9Q1LD31"/>
<evidence type="ECO:0000259" key="11">
    <source>
        <dbReference type="PROSITE" id="PS51294"/>
    </source>
</evidence>
<evidence type="ECO:0000256" key="2">
    <source>
        <dbReference type="ARBA" id="ARBA00004906"/>
    </source>
</evidence>
<dbReference type="Gene3D" id="1.10.10.60">
    <property type="entry name" value="Homeodomain-like"/>
    <property type="match status" value="1"/>
</dbReference>
<feature type="repeat" description="ANK" evidence="8">
    <location>
        <begin position="447"/>
        <end position="479"/>
    </location>
</feature>
<dbReference type="GO" id="GO:0010597">
    <property type="term" value="P:green leaf volatile biosynthetic process"/>
    <property type="evidence" value="ECO:0007669"/>
    <property type="project" value="UniProtKB-ARBA"/>
</dbReference>
<dbReference type="InterPro" id="IPR011333">
    <property type="entry name" value="SKP1/BTB/POZ_sf"/>
</dbReference>
<keyword evidence="9" id="KW-0863">Zinc-finger</keyword>
<keyword evidence="7" id="KW-0539">Nucleus</keyword>
<organism evidence="13 14">
    <name type="scientific">Anisodus acutangulus</name>
    <dbReference type="NCBI Taxonomy" id="402998"/>
    <lineage>
        <taxon>Eukaryota</taxon>
        <taxon>Viridiplantae</taxon>
        <taxon>Streptophyta</taxon>
        <taxon>Embryophyta</taxon>
        <taxon>Tracheophyta</taxon>
        <taxon>Spermatophyta</taxon>
        <taxon>Magnoliopsida</taxon>
        <taxon>eudicotyledons</taxon>
        <taxon>Gunneridae</taxon>
        <taxon>Pentapetalae</taxon>
        <taxon>asterids</taxon>
        <taxon>lamiids</taxon>
        <taxon>Solanales</taxon>
        <taxon>Solanaceae</taxon>
        <taxon>Solanoideae</taxon>
        <taxon>Hyoscyameae</taxon>
        <taxon>Anisodus</taxon>
    </lineage>
</organism>
<dbReference type="GO" id="GO:2000031">
    <property type="term" value="P:regulation of salicylic acid mediated signaling pathway"/>
    <property type="evidence" value="ECO:0007669"/>
    <property type="project" value="InterPro"/>
</dbReference>
<keyword evidence="8" id="KW-0040">ANK repeat</keyword>
<dbReference type="InterPro" id="IPR009057">
    <property type="entry name" value="Homeodomain-like_sf"/>
</dbReference>
<dbReference type="Pfam" id="PF11900">
    <property type="entry name" value="DUF3420"/>
    <property type="match status" value="1"/>
</dbReference>
<dbReference type="Pfam" id="PF00249">
    <property type="entry name" value="Myb_DNA-binding"/>
    <property type="match status" value="1"/>
</dbReference>
<dbReference type="FunFam" id="1.25.40.20:FF:000505">
    <property type="entry name" value="Regulatory protein NPR3"/>
    <property type="match status" value="1"/>
</dbReference>
<dbReference type="GO" id="GO:0008270">
    <property type="term" value="F:zinc ion binding"/>
    <property type="evidence" value="ECO:0007669"/>
    <property type="project" value="UniProtKB-KW"/>
</dbReference>
<dbReference type="InterPro" id="IPR017930">
    <property type="entry name" value="Myb_dom"/>
</dbReference>
<comment type="caution">
    <text evidence="9">Lacks conserved residue(s) required for the propagation of feature annotation.</text>
</comment>
<dbReference type="Pfam" id="PF12313">
    <property type="entry name" value="NPR1_like_C"/>
    <property type="match status" value="1"/>
</dbReference>
<dbReference type="NCBIfam" id="TIGR01557">
    <property type="entry name" value="myb_SHAQKYF"/>
    <property type="match status" value="1"/>
</dbReference>
<evidence type="ECO:0000256" key="6">
    <source>
        <dbReference type="ARBA" id="ARBA00023163"/>
    </source>
</evidence>
<evidence type="ECO:0000259" key="12">
    <source>
        <dbReference type="PROSITE" id="PS52046"/>
    </source>
</evidence>
<keyword evidence="3" id="KW-0677">Repeat</keyword>
<protein>
    <submittedName>
        <fullName evidence="13">Uncharacterized protein</fullName>
    </submittedName>
</protein>
<dbReference type="FunFam" id="1.10.10.60:FF:000007">
    <property type="entry name" value="Two-component response regulator"/>
    <property type="match status" value="1"/>
</dbReference>
<feature type="domain" description="HTH myb-type" evidence="11">
    <location>
        <begin position="21"/>
        <end position="80"/>
    </location>
</feature>
<feature type="compositionally biased region" description="Polar residues" evidence="10">
    <location>
        <begin position="113"/>
        <end position="124"/>
    </location>
</feature>
<comment type="subcellular location">
    <subcellularLocation>
        <location evidence="1">Nucleus</location>
    </subcellularLocation>
</comment>
<dbReference type="Pfam" id="PF12796">
    <property type="entry name" value="Ank_2"/>
    <property type="match status" value="1"/>
</dbReference>